<keyword evidence="3" id="KW-1185">Reference proteome</keyword>
<reference evidence="2" key="2">
    <citation type="submission" date="2022-10" db="EMBL/GenBank/DDBJ databases">
        <authorList>
            <consortium name="ENA_rothamsted_submissions"/>
            <consortium name="culmorum"/>
            <person name="King R."/>
        </authorList>
    </citation>
    <scope>NUCLEOTIDE SEQUENCE</scope>
</reference>
<dbReference type="EMBL" id="OU893336">
    <property type="protein sequence ID" value="CAG9792955.1"/>
    <property type="molecule type" value="Genomic_DNA"/>
</dbReference>
<proteinExistence type="predicted"/>
<organism evidence="2 3">
    <name type="scientific">Diatraea saccharalis</name>
    <name type="common">sugarcane borer</name>
    <dbReference type="NCBI Taxonomy" id="40085"/>
    <lineage>
        <taxon>Eukaryota</taxon>
        <taxon>Metazoa</taxon>
        <taxon>Ecdysozoa</taxon>
        <taxon>Arthropoda</taxon>
        <taxon>Hexapoda</taxon>
        <taxon>Insecta</taxon>
        <taxon>Pterygota</taxon>
        <taxon>Neoptera</taxon>
        <taxon>Endopterygota</taxon>
        <taxon>Lepidoptera</taxon>
        <taxon>Glossata</taxon>
        <taxon>Ditrysia</taxon>
        <taxon>Pyraloidea</taxon>
        <taxon>Crambidae</taxon>
        <taxon>Crambinae</taxon>
        <taxon>Diatraea</taxon>
    </lineage>
</organism>
<sequence length="187" mass="20764">MRVTRCECETPVCSGKDISLDLEDRPLDVCNDERHITEVPSDEEQNHTSADIILSQTDLNYIIDTVGEISNDEIQDYYLNNSICENETPQPTLQNDINEGTAHDVISTASESLVSTPMPSPCMSFGDNNNECNYLSESTVILSDATLRLSPLGSSAMSGSSTPRQRKRKRQYVKKAITKNKITNKSN</sequence>
<protein>
    <submittedName>
        <fullName evidence="2">Uncharacterized protein</fullName>
    </submittedName>
</protein>
<dbReference type="OrthoDB" id="7486162at2759"/>
<evidence type="ECO:0000313" key="2">
    <source>
        <dbReference type="EMBL" id="CAG9792955.1"/>
    </source>
</evidence>
<feature type="compositionally biased region" description="Low complexity" evidence="1">
    <location>
        <begin position="152"/>
        <end position="161"/>
    </location>
</feature>
<feature type="region of interest" description="Disordered" evidence="1">
    <location>
        <begin position="152"/>
        <end position="187"/>
    </location>
</feature>
<evidence type="ECO:0000256" key="1">
    <source>
        <dbReference type="SAM" id="MobiDB-lite"/>
    </source>
</evidence>
<feature type="compositionally biased region" description="Basic residues" evidence="1">
    <location>
        <begin position="164"/>
        <end position="178"/>
    </location>
</feature>
<reference evidence="2" key="1">
    <citation type="submission" date="2021-12" db="EMBL/GenBank/DDBJ databases">
        <authorList>
            <person name="King R."/>
        </authorList>
    </citation>
    <scope>NUCLEOTIDE SEQUENCE</scope>
</reference>
<evidence type="ECO:0000313" key="3">
    <source>
        <dbReference type="Proteomes" id="UP001153714"/>
    </source>
</evidence>
<accession>A0A9N9RAP9</accession>
<dbReference type="Proteomes" id="UP001153714">
    <property type="component" value="Chromosome 5"/>
</dbReference>
<name>A0A9N9RAP9_9NEOP</name>
<gene>
    <name evidence="2" type="ORF">DIATSA_LOCUS10436</name>
</gene>
<dbReference type="AlphaFoldDB" id="A0A9N9RAP9"/>